<dbReference type="InterPro" id="IPR052900">
    <property type="entry name" value="Phospholipid_Metab_Enz"/>
</dbReference>
<proteinExistence type="predicted"/>
<evidence type="ECO:0000259" key="2">
    <source>
        <dbReference type="Pfam" id="PF09423"/>
    </source>
</evidence>
<name>A0A2V3VBB9_9SPHN</name>
<dbReference type="InterPro" id="IPR032093">
    <property type="entry name" value="PhoD_N"/>
</dbReference>
<dbReference type="Gene3D" id="2.60.40.380">
    <property type="entry name" value="Purple acid phosphatase-like, N-terminal"/>
    <property type="match status" value="1"/>
</dbReference>
<dbReference type="Pfam" id="PF16655">
    <property type="entry name" value="PhoD_N"/>
    <property type="match status" value="1"/>
</dbReference>
<dbReference type="InterPro" id="IPR018946">
    <property type="entry name" value="PhoD-like_MPP"/>
</dbReference>
<dbReference type="OrthoDB" id="327733at2"/>
<dbReference type="AlphaFoldDB" id="A0A2V3VBB9"/>
<dbReference type="CDD" id="cd07389">
    <property type="entry name" value="MPP_PhoD"/>
    <property type="match status" value="1"/>
</dbReference>
<feature type="signal peptide" evidence="1">
    <location>
        <begin position="1"/>
        <end position="29"/>
    </location>
</feature>
<evidence type="ECO:0000256" key="1">
    <source>
        <dbReference type="SAM" id="SignalP"/>
    </source>
</evidence>
<dbReference type="RefSeq" id="WP_110297038.1">
    <property type="nucleotide sequence ID" value="NZ_QJJM01000001.1"/>
</dbReference>
<dbReference type="InterPro" id="IPR006311">
    <property type="entry name" value="TAT_signal"/>
</dbReference>
<evidence type="ECO:0000313" key="5">
    <source>
        <dbReference type="Proteomes" id="UP000248014"/>
    </source>
</evidence>
<dbReference type="Gene3D" id="3.60.21.70">
    <property type="entry name" value="PhoD-like phosphatase"/>
    <property type="match status" value="1"/>
</dbReference>
<dbReference type="SUPFAM" id="SSF56300">
    <property type="entry name" value="Metallo-dependent phosphatases"/>
    <property type="match status" value="1"/>
</dbReference>
<keyword evidence="1" id="KW-0732">Signal</keyword>
<dbReference type="Pfam" id="PF09423">
    <property type="entry name" value="PhoD"/>
    <property type="match status" value="1"/>
</dbReference>
<sequence length="561" mass="61033">MTMTIDRRLLIKAGTFGLAALSLPGAAQALFAARGFTHGVASGEPAADSVLLWTRYVADNDARLTAELSMSPDFAKIVGGGSVTSSGARDHIAKITVRGLTPGSWYFYRFVAEDGSMSPVGRTRTLPKGETGGFNIGVFSCSNLPFGWFNAYGHAAARNDIDLALHLGDYIYEYGPDVYPTRAQALAGRLVQPDHEMITLADYRLRYASYRLDPDLQALHRSVPMIAMWDDHEIANDAWKGGAQNHQDATEGDYATRRRIAKQVYREWMPVADLTPADPLWASYQIGNLATIIRTESRLSGRDKPAELAEAFAGGGDLAKALAKFRDETWMDPSRRMFGDDQARWLADQFKASKASGTRWQVWAQQCVMGSMKLPMETADWVPKDAPEIVRTRSAAGLAASKAGLPFNMDAWDGYPVQREALLKSAQAADADLVVLSGDSHNAWGFDLAADGKPAGVEFAGHSVSSPGFEAYAPTISPRDVAGALVRGNPQLKWADTSSRGYMTVNLTQDRATANWHAMRTIREHSLDLAGTESRSVLPGRKVLAEPGWSRWSPSDAIGTA</sequence>
<dbReference type="PANTHER" id="PTHR43606">
    <property type="entry name" value="PHOSPHATASE, PUTATIVE (AFU_ORTHOLOGUE AFUA_6G08710)-RELATED"/>
    <property type="match status" value="1"/>
</dbReference>
<feature type="chain" id="PRO_5016102949" evidence="1">
    <location>
        <begin position="30"/>
        <end position="561"/>
    </location>
</feature>
<keyword evidence="5" id="KW-1185">Reference proteome</keyword>
<evidence type="ECO:0000259" key="3">
    <source>
        <dbReference type="Pfam" id="PF16655"/>
    </source>
</evidence>
<feature type="domain" description="Phospholipase D N-terminal" evidence="3">
    <location>
        <begin position="38"/>
        <end position="125"/>
    </location>
</feature>
<dbReference type="InterPro" id="IPR029052">
    <property type="entry name" value="Metallo-depent_PP-like"/>
</dbReference>
<dbReference type="PROSITE" id="PS51318">
    <property type="entry name" value="TAT"/>
    <property type="match status" value="1"/>
</dbReference>
<reference evidence="4 5" key="1">
    <citation type="submission" date="2018-05" db="EMBL/GenBank/DDBJ databases">
        <title>Genomic Encyclopedia of Type Strains, Phase IV (KMG-IV): sequencing the most valuable type-strain genomes for metagenomic binning, comparative biology and taxonomic classification.</title>
        <authorList>
            <person name="Goeker M."/>
        </authorList>
    </citation>
    <scope>NUCLEOTIDE SEQUENCE [LARGE SCALE GENOMIC DNA]</scope>
    <source>
        <strain evidence="4 5">DSM 3183</strain>
    </source>
</reference>
<protein>
    <submittedName>
        <fullName evidence="4">Alkaline phosphatase D</fullName>
    </submittedName>
</protein>
<dbReference type="InterPro" id="IPR038607">
    <property type="entry name" value="PhoD-like_sf"/>
</dbReference>
<feature type="domain" description="PhoD-like phosphatase metallophosphatase" evidence="2">
    <location>
        <begin position="137"/>
        <end position="516"/>
    </location>
</feature>
<evidence type="ECO:0000313" key="4">
    <source>
        <dbReference type="EMBL" id="PXW79053.1"/>
    </source>
</evidence>
<comment type="caution">
    <text evidence="4">The sequence shown here is derived from an EMBL/GenBank/DDBJ whole genome shotgun (WGS) entry which is preliminary data.</text>
</comment>
<dbReference type="Proteomes" id="UP000248014">
    <property type="component" value="Unassembled WGS sequence"/>
</dbReference>
<dbReference type="PANTHER" id="PTHR43606:SF2">
    <property type="entry name" value="ALKALINE PHOSPHATASE FAMILY PROTEIN (AFU_ORTHOLOGUE AFUA_5G03860)"/>
    <property type="match status" value="1"/>
</dbReference>
<organism evidence="4 5">
    <name type="scientific">Blastomonas natatoria</name>
    <dbReference type="NCBI Taxonomy" id="34015"/>
    <lineage>
        <taxon>Bacteria</taxon>
        <taxon>Pseudomonadati</taxon>
        <taxon>Pseudomonadota</taxon>
        <taxon>Alphaproteobacteria</taxon>
        <taxon>Sphingomonadales</taxon>
        <taxon>Sphingomonadaceae</taxon>
        <taxon>Blastomonas</taxon>
    </lineage>
</organism>
<gene>
    <name evidence="4" type="ORF">C7451_101115</name>
</gene>
<dbReference type="EMBL" id="QJJM01000001">
    <property type="protein sequence ID" value="PXW79053.1"/>
    <property type="molecule type" value="Genomic_DNA"/>
</dbReference>
<accession>A0A2V3VBB9</accession>